<dbReference type="SUPFAM" id="SSF52540">
    <property type="entry name" value="P-loop containing nucleoside triphosphate hydrolases"/>
    <property type="match status" value="1"/>
</dbReference>
<feature type="compositionally biased region" description="Low complexity" evidence="8">
    <location>
        <begin position="356"/>
        <end position="368"/>
    </location>
</feature>
<keyword evidence="12" id="KW-1185">Reference proteome</keyword>
<dbReference type="EMBL" id="BNAB01000002">
    <property type="protein sequence ID" value="GHD99714.1"/>
    <property type="molecule type" value="Genomic_DNA"/>
</dbReference>
<accession>A0AAN4UP92</accession>
<evidence type="ECO:0000313" key="12">
    <source>
        <dbReference type="Proteomes" id="UP000199541"/>
    </source>
</evidence>
<dbReference type="SUPFAM" id="SSF50331">
    <property type="entry name" value="MOP-like"/>
    <property type="match status" value="1"/>
</dbReference>
<evidence type="ECO:0000259" key="9">
    <source>
        <dbReference type="PROSITE" id="PS50893"/>
    </source>
</evidence>
<dbReference type="FunFam" id="3.40.50.300:FF:000042">
    <property type="entry name" value="Maltose/maltodextrin ABC transporter, ATP-binding protein"/>
    <property type="match status" value="1"/>
</dbReference>
<dbReference type="Gene3D" id="2.40.50.100">
    <property type="match status" value="1"/>
</dbReference>
<feature type="region of interest" description="Disordered" evidence="8">
    <location>
        <begin position="341"/>
        <end position="374"/>
    </location>
</feature>
<dbReference type="GO" id="GO:0016887">
    <property type="term" value="F:ATP hydrolysis activity"/>
    <property type="evidence" value="ECO:0007669"/>
    <property type="project" value="InterPro"/>
</dbReference>
<dbReference type="PROSITE" id="PS50893">
    <property type="entry name" value="ABC_TRANSPORTER_2"/>
    <property type="match status" value="1"/>
</dbReference>
<dbReference type="RefSeq" id="WP_081824956.1">
    <property type="nucleotide sequence ID" value="NZ_BNAB01000002.1"/>
</dbReference>
<protein>
    <submittedName>
        <fullName evidence="11">Carbohydrate ABC transporter ATP-binding protein, CUT1 family</fullName>
    </submittedName>
    <submittedName>
        <fullName evidence="10">Sugar ABC transporter ATP-binding protein</fullName>
    </submittedName>
</protein>
<reference evidence="10" key="1">
    <citation type="journal article" date="2014" name="Int. J. Syst. Evol. Microbiol.">
        <title>Complete genome sequence of Corynebacterium casei LMG S-19264T (=DSM 44701T), isolated from a smear-ripened cheese.</title>
        <authorList>
            <consortium name="US DOE Joint Genome Institute (JGI-PGF)"/>
            <person name="Walter F."/>
            <person name="Albersmeier A."/>
            <person name="Kalinowski J."/>
            <person name="Ruckert C."/>
        </authorList>
    </citation>
    <scope>NUCLEOTIDE SEQUENCE</scope>
    <source>
        <strain evidence="10">CGMCC 1.10859</strain>
    </source>
</reference>
<evidence type="ECO:0000256" key="4">
    <source>
        <dbReference type="ARBA" id="ARBA00022741"/>
    </source>
</evidence>
<evidence type="ECO:0000256" key="1">
    <source>
        <dbReference type="ARBA" id="ARBA00005417"/>
    </source>
</evidence>
<dbReference type="InterPro" id="IPR047641">
    <property type="entry name" value="ABC_transpr_MalK/UgpC-like"/>
</dbReference>
<dbReference type="InterPro" id="IPR027417">
    <property type="entry name" value="P-loop_NTPase"/>
</dbReference>
<dbReference type="GO" id="GO:0140359">
    <property type="term" value="F:ABC-type transporter activity"/>
    <property type="evidence" value="ECO:0007669"/>
    <property type="project" value="UniProtKB-ARBA"/>
</dbReference>
<dbReference type="PANTHER" id="PTHR43875">
    <property type="entry name" value="MALTODEXTRIN IMPORT ATP-BINDING PROTEIN MSMX"/>
    <property type="match status" value="1"/>
</dbReference>
<dbReference type="InterPro" id="IPR017871">
    <property type="entry name" value="ABC_transporter-like_CS"/>
</dbReference>
<dbReference type="GO" id="GO:0005524">
    <property type="term" value="F:ATP binding"/>
    <property type="evidence" value="ECO:0007669"/>
    <property type="project" value="UniProtKB-KW"/>
</dbReference>
<keyword evidence="2" id="KW-0813">Transport</keyword>
<feature type="compositionally biased region" description="Pro residues" evidence="8">
    <location>
        <begin position="343"/>
        <end position="355"/>
    </location>
</feature>
<evidence type="ECO:0000313" key="13">
    <source>
        <dbReference type="Proteomes" id="UP000634647"/>
    </source>
</evidence>
<gene>
    <name evidence="10" type="ORF">GCM10008024_08200</name>
    <name evidence="11" type="ORF">SAMN05444006_10257</name>
</gene>
<dbReference type="Gene3D" id="3.40.50.300">
    <property type="entry name" value="P-loop containing nucleotide triphosphate hydrolases"/>
    <property type="match status" value="1"/>
</dbReference>
<dbReference type="InterPro" id="IPR013611">
    <property type="entry name" value="Transp-assoc_OB_typ2"/>
</dbReference>
<dbReference type="EMBL" id="FNOB01000002">
    <property type="protein sequence ID" value="SDW19936.1"/>
    <property type="molecule type" value="Genomic_DNA"/>
</dbReference>
<dbReference type="PROSITE" id="PS00211">
    <property type="entry name" value="ABC_TRANSPORTER_1"/>
    <property type="match status" value="1"/>
</dbReference>
<dbReference type="GO" id="GO:0055052">
    <property type="term" value="C:ATP-binding cassette (ABC) transporter complex, substrate-binding subunit-containing"/>
    <property type="evidence" value="ECO:0007669"/>
    <property type="project" value="TreeGrafter"/>
</dbReference>
<proteinExistence type="inferred from homology"/>
<evidence type="ECO:0000256" key="3">
    <source>
        <dbReference type="ARBA" id="ARBA00022475"/>
    </source>
</evidence>
<dbReference type="Proteomes" id="UP000199541">
    <property type="component" value="Unassembled WGS sequence"/>
</dbReference>
<keyword evidence="4" id="KW-0547">Nucleotide-binding</keyword>
<evidence type="ECO:0000256" key="6">
    <source>
        <dbReference type="ARBA" id="ARBA00022967"/>
    </source>
</evidence>
<dbReference type="SMART" id="SM00382">
    <property type="entry name" value="AAA"/>
    <property type="match status" value="1"/>
</dbReference>
<comment type="similarity">
    <text evidence="1">Belongs to the ABC transporter superfamily.</text>
</comment>
<dbReference type="InterPro" id="IPR008995">
    <property type="entry name" value="Mo/tungstate-bd_C_term_dom"/>
</dbReference>
<evidence type="ECO:0000256" key="2">
    <source>
        <dbReference type="ARBA" id="ARBA00022448"/>
    </source>
</evidence>
<reference evidence="10" key="3">
    <citation type="submission" date="2023-06" db="EMBL/GenBank/DDBJ databases">
        <authorList>
            <person name="Sun Q."/>
            <person name="Zhou Y."/>
        </authorList>
    </citation>
    <scope>NUCLEOTIDE SEQUENCE</scope>
    <source>
        <strain evidence="10">CGMCC 1.10859</strain>
    </source>
</reference>
<evidence type="ECO:0000313" key="11">
    <source>
        <dbReference type="EMBL" id="SDW19936.1"/>
    </source>
</evidence>
<dbReference type="Pfam" id="PF00005">
    <property type="entry name" value="ABC_tran"/>
    <property type="match status" value="1"/>
</dbReference>
<evidence type="ECO:0000256" key="8">
    <source>
        <dbReference type="SAM" id="MobiDB-lite"/>
    </source>
</evidence>
<reference evidence="11 12" key="2">
    <citation type="submission" date="2016-10" db="EMBL/GenBank/DDBJ databases">
        <authorList>
            <person name="Varghese N."/>
            <person name="Submissions S."/>
        </authorList>
    </citation>
    <scope>NUCLEOTIDE SEQUENCE [LARGE SCALE GENOMIC DNA]</scope>
    <source>
        <strain evidence="11 12">DSM 24802</strain>
    </source>
</reference>
<evidence type="ECO:0000313" key="10">
    <source>
        <dbReference type="EMBL" id="GHD99714.1"/>
    </source>
</evidence>
<keyword evidence="7" id="KW-0472">Membrane</keyword>
<dbReference type="PANTHER" id="PTHR43875:SF15">
    <property type="entry name" value="TREHALOSE IMPORT ATP-BINDING PROTEIN SUGC"/>
    <property type="match status" value="1"/>
</dbReference>
<comment type="caution">
    <text evidence="10">The sequence shown here is derived from an EMBL/GenBank/DDBJ whole genome shotgun (WGS) entry which is preliminary data.</text>
</comment>
<keyword evidence="5 10" id="KW-0067">ATP-binding</keyword>
<name>A0AAN4UP92_9RHOB</name>
<dbReference type="InterPro" id="IPR003439">
    <property type="entry name" value="ABC_transporter-like_ATP-bd"/>
</dbReference>
<dbReference type="Pfam" id="PF08402">
    <property type="entry name" value="TOBE_2"/>
    <property type="match status" value="1"/>
</dbReference>
<organism evidence="10 13">
    <name type="scientific">Allgaiera indica</name>
    <dbReference type="NCBI Taxonomy" id="765699"/>
    <lineage>
        <taxon>Bacteria</taxon>
        <taxon>Pseudomonadati</taxon>
        <taxon>Pseudomonadota</taxon>
        <taxon>Alphaproteobacteria</taxon>
        <taxon>Rhodobacterales</taxon>
        <taxon>Paracoccaceae</taxon>
        <taxon>Allgaiera</taxon>
    </lineage>
</organism>
<feature type="domain" description="ABC transporter" evidence="9">
    <location>
        <begin position="20"/>
        <end position="250"/>
    </location>
</feature>
<evidence type="ECO:0000256" key="7">
    <source>
        <dbReference type="ARBA" id="ARBA00023136"/>
    </source>
</evidence>
<evidence type="ECO:0000256" key="5">
    <source>
        <dbReference type="ARBA" id="ARBA00022840"/>
    </source>
</evidence>
<keyword evidence="3" id="KW-1003">Cell membrane</keyword>
<sequence>MKRAKSTCVAAQSLPDAPGLILHDLSKDYGTQRAIETLGCEIRGGEFTVLLGPSGCGKSTLLRMIAGFETPTGGRITLGGRDITALPSSQRDIAMVFQNYALFPHLDVAGNITFGLNVRRVPRAEQRQRLDEVARMMGLDALLRRKPAQLSGGQQQRVALARAVISGRPVLLMDEPLSNLDAKLRAEMRAEIRALQRRLGLTLIYVTHDQVEAMTMADRIILLNAGRIEQSGTPEQIYSRPATPFAARFIGSPPMNLVPAEALGIAAPPGTSAGLRPEDIEIAETGLPARLVSHEYLGADLLITVAAGSARLILRRPARLGLPPGPELCLRWAPDALHRFAPQPGPASLPTPDPASDPASGPACAAEPAPQPAS</sequence>
<dbReference type="AlphaFoldDB" id="A0AAN4UP92"/>
<dbReference type="InterPro" id="IPR003593">
    <property type="entry name" value="AAA+_ATPase"/>
</dbReference>
<keyword evidence="6" id="KW-1278">Translocase</keyword>
<dbReference type="Proteomes" id="UP000634647">
    <property type="component" value="Unassembled WGS sequence"/>
</dbReference>